<reference evidence="2 3" key="1">
    <citation type="journal article" date="2016" name="Front. Microbiol.">
        <title>Genome and transcriptome sequences reveal the specific parasitism of the nematophagous Purpureocillium lilacinum 36-1.</title>
        <authorList>
            <person name="Xie J."/>
            <person name="Li S."/>
            <person name="Mo C."/>
            <person name="Xiao X."/>
            <person name="Peng D."/>
            <person name="Wang G."/>
            <person name="Xiao Y."/>
        </authorList>
    </citation>
    <scope>NUCLEOTIDE SEQUENCE [LARGE SCALE GENOMIC DNA]</scope>
    <source>
        <strain evidence="2 3">36-1</strain>
    </source>
</reference>
<feature type="region of interest" description="Disordered" evidence="1">
    <location>
        <begin position="506"/>
        <end position="534"/>
    </location>
</feature>
<evidence type="ECO:0000313" key="3">
    <source>
        <dbReference type="Proteomes" id="UP000245956"/>
    </source>
</evidence>
<accession>A0A2U3ECM0</accession>
<feature type="compositionally biased region" description="Polar residues" evidence="1">
    <location>
        <begin position="462"/>
        <end position="472"/>
    </location>
</feature>
<dbReference type="Proteomes" id="UP000245956">
    <property type="component" value="Unassembled WGS sequence"/>
</dbReference>
<dbReference type="AlphaFoldDB" id="A0A2U3ECM0"/>
<organism evidence="2 3">
    <name type="scientific">Purpureocillium lilacinum</name>
    <name type="common">Paecilomyces lilacinus</name>
    <dbReference type="NCBI Taxonomy" id="33203"/>
    <lineage>
        <taxon>Eukaryota</taxon>
        <taxon>Fungi</taxon>
        <taxon>Dikarya</taxon>
        <taxon>Ascomycota</taxon>
        <taxon>Pezizomycotina</taxon>
        <taxon>Sordariomycetes</taxon>
        <taxon>Hypocreomycetidae</taxon>
        <taxon>Hypocreales</taxon>
        <taxon>Ophiocordycipitaceae</taxon>
        <taxon>Purpureocillium</taxon>
    </lineage>
</organism>
<evidence type="ECO:0000313" key="2">
    <source>
        <dbReference type="EMBL" id="PWI72255.1"/>
    </source>
</evidence>
<comment type="caution">
    <text evidence="2">The sequence shown here is derived from an EMBL/GenBank/DDBJ whole genome shotgun (WGS) entry which is preliminary data.</text>
</comment>
<dbReference type="EMBL" id="LCWV01000006">
    <property type="protein sequence ID" value="PWI72255.1"/>
    <property type="molecule type" value="Genomic_DNA"/>
</dbReference>
<gene>
    <name evidence="2" type="ORF">PCL_10878</name>
</gene>
<proteinExistence type="predicted"/>
<feature type="region of interest" description="Disordered" evidence="1">
    <location>
        <begin position="438"/>
        <end position="476"/>
    </location>
</feature>
<protein>
    <submittedName>
        <fullName evidence="2">Uncharacterized protein</fullName>
    </submittedName>
</protein>
<sequence>MLCLGAVVSAAQPASMFIPPFRILPTYLGKRSAGGAAADINPGVKLELELDPAGWLGQKLERHCDKVSPTRGFAEGTRDLGGGQGIRFVTSTLSQQHSGRAASQRRGLAALSTGPRYPVGTLIRTRTRAFPCPGTYRAWSSASPPTKAIGGSRNPTIRAGRGVSSQVVCGVRVPVAKPAGGGGCQPAASSSWPPRRGFMFSAIEQAPCRFDLSWYDLVREQATRSPPPRSLGFGIQVQHNHRVSSGAGCSSVSCVNRCLAGLPGTSLSSTFQSVIMSPSQITAPPASQPSLRTLFPHGGQPTHGSRLFPPFPSQSHTLFALLGWVACVCDIVLPPPLVVVVVLFSSFPPRGSFLATSPPRRHINPAPLLLLSPLSPNLGCLLTRAAQLKPSDSVCCKHTRSLPYLAPSSIVVLRGYSPKRRSARSISLPLVLSPRSARPRRFGESRTPHFVSPRLPPRFDSGQHSTSTSIAPTTRGLCLPGHASPYTRHALPSALAFPPPPLHITPPFVSPPRALDRRRQQARPLRLGPPPTLSAERIDHTQRHRRRVTKRIRRHEMKIQVLFF</sequence>
<evidence type="ECO:0000256" key="1">
    <source>
        <dbReference type="SAM" id="MobiDB-lite"/>
    </source>
</evidence>
<name>A0A2U3ECM0_PURLI</name>